<name>A0A0E3ZEP7_9BACT</name>
<feature type="compositionally biased region" description="Basic and acidic residues" evidence="1">
    <location>
        <begin position="49"/>
        <end position="62"/>
    </location>
</feature>
<sequence length="62" mass="7174">MKTMEDKNKKQQSDLTDKSNSNKKDISNSLERDVTDTKLTGRQTPQNRTDNEQDRESKKSNS</sequence>
<feature type="compositionally biased region" description="Polar residues" evidence="1">
    <location>
        <begin position="37"/>
        <end position="48"/>
    </location>
</feature>
<dbReference type="HOGENOM" id="CLU_2900340_0_0_10"/>
<accession>A0A0E3ZEP7</accession>
<organism evidence="2 3">
    <name type="scientific">Pontibacter korlensis</name>
    <dbReference type="NCBI Taxonomy" id="400092"/>
    <lineage>
        <taxon>Bacteria</taxon>
        <taxon>Pseudomonadati</taxon>
        <taxon>Bacteroidota</taxon>
        <taxon>Cytophagia</taxon>
        <taxon>Cytophagales</taxon>
        <taxon>Hymenobacteraceae</taxon>
        <taxon>Pontibacter</taxon>
    </lineage>
</organism>
<dbReference type="KEGG" id="pko:PKOR_08285"/>
<protein>
    <submittedName>
        <fullName evidence="2">Uncharacterized protein</fullName>
    </submittedName>
</protein>
<dbReference type="OrthoDB" id="853894at2"/>
<dbReference type="PATRIC" id="fig|400092.3.peg.1830"/>
<reference evidence="2 3" key="1">
    <citation type="journal article" date="2015" name="Sci. Rep.">
        <title>Unraveling adaptation of Pontibacter korlensis to radiation and infertility in desert through complete genome and comparative transcriptomic analysis.</title>
        <authorList>
            <person name="Dai J."/>
            <person name="Dai W."/>
            <person name="Qiu C."/>
            <person name="Yang Z."/>
            <person name="Zhang Y."/>
            <person name="Zhou M."/>
            <person name="Zhang L."/>
            <person name="Fang C."/>
            <person name="Gao Q."/>
            <person name="Yang Q."/>
            <person name="Li X."/>
            <person name="Wang Z."/>
            <person name="Wang Z."/>
            <person name="Jia Z."/>
            <person name="Chen X."/>
        </authorList>
    </citation>
    <scope>NUCLEOTIDE SEQUENCE [LARGE SCALE GENOMIC DNA]</scope>
    <source>
        <strain evidence="2 3">X14-1T</strain>
    </source>
</reference>
<evidence type="ECO:0000313" key="2">
    <source>
        <dbReference type="EMBL" id="AKD03119.1"/>
    </source>
</evidence>
<dbReference type="Proteomes" id="UP000033109">
    <property type="component" value="Chromosome"/>
</dbReference>
<proteinExistence type="predicted"/>
<dbReference type="RefSeq" id="WP_046310142.1">
    <property type="nucleotide sequence ID" value="NZ_CBCSCY010000004.1"/>
</dbReference>
<feature type="compositionally biased region" description="Basic and acidic residues" evidence="1">
    <location>
        <begin position="1"/>
        <end position="36"/>
    </location>
</feature>
<keyword evidence="3" id="KW-1185">Reference proteome</keyword>
<dbReference type="AlphaFoldDB" id="A0A0E3ZEP7"/>
<dbReference type="EMBL" id="CP009621">
    <property type="protein sequence ID" value="AKD03119.1"/>
    <property type="molecule type" value="Genomic_DNA"/>
</dbReference>
<gene>
    <name evidence="2" type="ORF">PKOR_08285</name>
</gene>
<dbReference type="STRING" id="400092.PKOR_08285"/>
<evidence type="ECO:0000256" key="1">
    <source>
        <dbReference type="SAM" id="MobiDB-lite"/>
    </source>
</evidence>
<feature type="region of interest" description="Disordered" evidence="1">
    <location>
        <begin position="1"/>
        <end position="62"/>
    </location>
</feature>
<evidence type="ECO:0000313" key="3">
    <source>
        <dbReference type="Proteomes" id="UP000033109"/>
    </source>
</evidence>